<evidence type="ECO:0000313" key="4">
    <source>
        <dbReference type="Proteomes" id="UP000001357"/>
    </source>
</evidence>
<feature type="compositionally biased region" description="Polar residues" evidence="2">
    <location>
        <begin position="558"/>
        <end position="568"/>
    </location>
</feature>
<feature type="region of interest" description="Disordered" evidence="2">
    <location>
        <begin position="501"/>
        <end position="545"/>
    </location>
</feature>
<reference evidence="3 4" key="1">
    <citation type="journal article" date="2008" name="Nature">
        <title>The genome of the choanoflagellate Monosiga brevicollis and the origin of metazoans.</title>
        <authorList>
            <consortium name="JGI Sequencing"/>
            <person name="King N."/>
            <person name="Westbrook M.J."/>
            <person name="Young S.L."/>
            <person name="Kuo A."/>
            <person name="Abedin M."/>
            <person name="Chapman J."/>
            <person name="Fairclough S."/>
            <person name="Hellsten U."/>
            <person name="Isogai Y."/>
            <person name="Letunic I."/>
            <person name="Marr M."/>
            <person name="Pincus D."/>
            <person name="Putnam N."/>
            <person name="Rokas A."/>
            <person name="Wright K.J."/>
            <person name="Zuzow R."/>
            <person name="Dirks W."/>
            <person name="Good M."/>
            <person name="Goodstein D."/>
            <person name="Lemons D."/>
            <person name="Li W."/>
            <person name="Lyons J.B."/>
            <person name="Morris A."/>
            <person name="Nichols S."/>
            <person name="Richter D.J."/>
            <person name="Salamov A."/>
            <person name="Bork P."/>
            <person name="Lim W.A."/>
            <person name="Manning G."/>
            <person name="Miller W.T."/>
            <person name="McGinnis W."/>
            <person name="Shapiro H."/>
            <person name="Tjian R."/>
            <person name="Grigoriev I.V."/>
            <person name="Rokhsar D."/>
        </authorList>
    </citation>
    <scope>NUCLEOTIDE SEQUENCE [LARGE SCALE GENOMIC DNA]</scope>
    <source>
        <strain evidence="4">MX1 / ATCC 50154</strain>
    </source>
</reference>
<dbReference type="AlphaFoldDB" id="A9V6L0"/>
<dbReference type="InterPro" id="IPR024858">
    <property type="entry name" value="GOLGA"/>
</dbReference>
<name>A9V6L0_MONBE</name>
<feature type="compositionally biased region" description="Low complexity" evidence="2">
    <location>
        <begin position="371"/>
        <end position="387"/>
    </location>
</feature>
<feature type="region of interest" description="Disordered" evidence="2">
    <location>
        <begin position="558"/>
        <end position="624"/>
    </location>
</feature>
<evidence type="ECO:0000256" key="2">
    <source>
        <dbReference type="SAM" id="MobiDB-lite"/>
    </source>
</evidence>
<keyword evidence="4" id="KW-1185">Reference proteome</keyword>
<feature type="compositionally biased region" description="Polar residues" evidence="2">
    <location>
        <begin position="244"/>
        <end position="254"/>
    </location>
</feature>
<dbReference type="EMBL" id="CH991563">
    <property type="protein sequence ID" value="EDQ86826.1"/>
    <property type="molecule type" value="Genomic_DNA"/>
</dbReference>
<feature type="coiled-coil region" evidence="1">
    <location>
        <begin position="409"/>
        <end position="464"/>
    </location>
</feature>
<proteinExistence type="predicted"/>
<feature type="compositionally biased region" description="Low complexity" evidence="2">
    <location>
        <begin position="583"/>
        <end position="603"/>
    </location>
</feature>
<feature type="region of interest" description="Disordered" evidence="2">
    <location>
        <begin position="220"/>
        <end position="258"/>
    </location>
</feature>
<feature type="compositionally biased region" description="Pro residues" evidence="2">
    <location>
        <begin position="157"/>
        <end position="169"/>
    </location>
</feature>
<feature type="compositionally biased region" description="Basic and acidic residues" evidence="2">
    <location>
        <begin position="1"/>
        <end position="14"/>
    </location>
</feature>
<dbReference type="RefSeq" id="XP_001748371.1">
    <property type="nucleotide sequence ID" value="XM_001748319.1"/>
</dbReference>
<gene>
    <name evidence="3" type="ORF">MONBRDRAFT_10516</name>
</gene>
<sequence length="624" mass="66625">MAAQRLRAERDRLSMRSSVLDTGLAGSAGTIAPPGRLSSTDGHKGGDSQYPSYPPNRSGMSVFAGKPAPTMAGLSPALEPSFSLATTPAGNIDGPTDWPQWDDPHHPRSTPDWPASGLKLASSVAHSYAAPPTSHAPTKPPHTTASPAGTPNWNSPDPSPWATSPPPSLHSPAPATTSARSSVSNTPPLRFHETTVDFQLSQRAAAQTPPSDALSFTDLRSQASTRSTEQPTQSPPTPTASQSDNLPGSRSSAQDVAPLHKRIAQQDQIINQLQASEAHLKRELHGRKCCHLDSGPFSTARPHIFPFFSIGLSQEAEEAHHSLTKVLEDAAAKKWRGERSLRADINNYRTRMPHKPQNCARLKPNSTAITSKQPSAKAVAKPASAKPGLSPSVAMSLPPLPDGNAPRPEELREVALAKMERRVEELQQQLSDARNLLEASLNERKQLRAALAKEQSITARLEQETNTIGDYVIMYQKQRAAFREQLAAKDAELASLRGDVAHAPPKASNSASSAPSRPSVAPPTRDSSYPIPSRPQPSTSVDHLSIPRQHRPQGLLTDSVSEAGSDASNFMDGPVDPQGPHVLTAAASARAQAQSSQTRSTLRPSETPTWLLQAGRRGGAATEI</sequence>
<dbReference type="Proteomes" id="UP000001357">
    <property type="component" value="Unassembled WGS sequence"/>
</dbReference>
<feature type="compositionally biased region" description="Low complexity" evidence="2">
    <location>
        <begin position="501"/>
        <end position="523"/>
    </location>
</feature>
<dbReference type="GO" id="GO:0005794">
    <property type="term" value="C:Golgi apparatus"/>
    <property type="evidence" value="ECO:0007669"/>
    <property type="project" value="InterPro"/>
</dbReference>
<feature type="compositionally biased region" description="Polar residues" evidence="2">
    <location>
        <begin position="141"/>
        <end position="154"/>
    </location>
</feature>
<dbReference type="OMA" id="TARPHIF"/>
<dbReference type="PANTHER" id="PTHR10881:SF46">
    <property type="entry name" value="GOLGIN SUBFAMILY A MEMBER 2"/>
    <property type="match status" value="1"/>
</dbReference>
<feature type="compositionally biased region" description="Low complexity" evidence="2">
    <location>
        <begin position="170"/>
        <end position="184"/>
    </location>
</feature>
<dbReference type="InParanoid" id="A9V6L0"/>
<dbReference type="KEGG" id="mbr:MONBRDRAFT_10516"/>
<evidence type="ECO:0000256" key="1">
    <source>
        <dbReference type="SAM" id="Coils"/>
    </source>
</evidence>
<accession>A9V6L0</accession>
<evidence type="ECO:0000313" key="3">
    <source>
        <dbReference type="EMBL" id="EDQ86826.1"/>
    </source>
</evidence>
<feature type="region of interest" description="Disordered" evidence="2">
    <location>
        <begin position="1"/>
        <end position="189"/>
    </location>
</feature>
<keyword evidence="1" id="KW-0175">Coiled coil</keyword>
<dbReference type="GeneID" id="5893662"/>
<feature type="region of interest" description="Disordered" evidence="2">
    <location>
        <begin position="371"/>
        <end position="393"/>
    </location>
</feature>
<organism evidence="3 4">
    <name type="scientific">Monosiga brevicollis</name>
    <name type="common">Choanoflagellate</name>
    <dbReference type="NCBI Taxonomy" id="81824"/>
    <lineage>
        <taxon>Eukaryota</taxon>
        <taxon>Choanoflagellata</taxon>
        <taxon>Craspedida</taxon>
        <taxon>Salpingoecidae</taxon>
        <taxon>Monosiga</taxon>
    </lineage>
</organism>
<dbReference type="PANTHER" id="PTHR10881">
    <property type="entry name" value="GOLGIN SUBFAMILY A MEMBER-RELATED"/>
    <property type="match status" value="1"/>
</dbReference>
<protein>
    <submittedName>
        <fullName evidence="3">Uncharacterized protein</fullName>
    </submittedName>
</protein>